<dbReference type="InterPro" id="IPR022764">
    <property type="entry name" value="Peptidase_S54_rhomboid_dom"/>
</dbReference>
<evidence type="ECO:0000256" key="3">
    <source>
        <dbReference type="ARBA" id="ARBA00009045"/>
    </source>
</evidence>
<dbReference type="EMBL" id="CASHTH010002350">
    <property type="protein sequence ID" value="CAI8028601.1"/>
    <property type="molecule type" value="Genomic_DNA"/>
</dbReference>
<dbReference type="InterPro" id="IPR035952">
    <property type="entry name" value="Rhomboid-like_sf"/>
</dbReference>
<accession>A0AA35WTP4</accession>
<dbReference type="PANTHER" id="PTHR43731:SF14">
    <property type="entry name" value="PRESENILIN-ASSOCIATED RHOMBOID-LIKE PROTEIN, MITOCHONDRIAL"/>
    <property type="match status" value="1"/>
</dbReference>
<keyword evidence="6" id="KW-0378">Hydrolase</keyword>
<evidence type="ECO:0000313" key="11">
    <source>
        <dbReference type="EMBL" id="CAI8028601.1"/>
    </source>
</evidence>
<protein>
    <recommendedName>
        <fullName evidence="4">rhomboid protease</fullName>
        <ecNumber evidence="4">3.4.21.105</ecNumber>
    </recommendedName>
</protein>
<feature type="transmembrane region" description="Helical" evidence="9">
    <location>
        <begin position="96"/>
        <end position="121"/>
    </location>
</feature>
<proteinExistence type="inferred from homology"/>
<feature type="transmembrane region" description="Helical" evidence="9">
    <location>
        <begin position="274"/>
        <end position="294"/>
    </location>
</feature>
<dbReference type="GO" id="GO:0006465">
    <property type="term" value="P:signal peptide processing"/>
    <property type="evidence" value="ECO:0007669"/>
    <property type="project" value="TreeGrafter"/>
</dbReference>
<sequence length="316" mass="35677">MSTRLRCTALASLWRKKLHPNEFLASHWRKRLYSSDSGSAGVRGVRLWRAVAFTAVVGGTSYGVSAVRGEENRKRWMRRYWAYRKEKGLAAEVKRWWLGLSAASRFSLTIVALNGVVFAMWRVRRLSQFMDKFFISSITQRTSLPLLLSSFSHMEWWHLGLNMMVLWSFAPVLLNILGDRLTAHNSWPFYLTSAAFASAVGLAVRKMRGVTVGSLGASGALLSVITLVVLNNPDAMFYLIFFPFIPLPAPIVLMGVVSLDVWGLVRGWQILDHAGHLGGVLFACLYQWGLGEAIRTGQTKVVRRWKQIKNNRTSRT</sequence>
<feature type="transmembrane region" description="Helical" evidence="9">
    <location>
        <begin position="156"/>
        <end position="175"/>
    </location>
</feature>
<dbReference type="GO" id="GO:0016020">
    <property type="term" value="C:membrane"/>
    <property type="evidence" value="ECO:0007669"/>
    <property type="project" value="UniProtKB-SubCell"/>
</dbReference>
<evidence type="ECO:0000259" key="10">
    <source>
        <dbReference type="Pfam" id="PF01694"/>
    </source>
</evidence>
<dbReference type="AlphaFoldDB" id="A0AA35WTP4"/>
<feature type="transmembrane region" description="Helical" evidence="9">
    <location>
        <begin position="210"/>
        <end position="230"/>
    </location>
</feature>
<feature type="transmembrane region" description="Helical" evidence="9">
    <location>
        <begin position="237"/>
        <end position="262"/>
    </location>
</feature>
<gene>
    <name evidence="11" type="ORF">GBAR_LOCUS16300</name>
</gene>
<keyword evidence="7 9" id="KW-1133">Transmembrane helix</keyword>
<dbReference type="Proteomes" id="UP001174909">
    <property type="component" value="Unassembled WGS sequence"/>
</dbReference>
<dbReference type="Pfam" id="PF01694">
    <property type="entry name" value="Rhomboid"/>
    <property type="match status" value="1"/>
</dbReference>
<dbReference type="SUPFAM" id="SSF144091">
    <property type="entry name" value="Rhomboid-like"/>
    <property type="match status" value="1"/>
</dbReference>
<dbReference type="Gene3D" id="1.20.1540.10">
    <property type="entry name" value="Rhomboid-like"/>
    <property type="match status" value="1"/>
</dbReference>
<organism evidence="11 12">
    <name type="scientific">Geodia barretti</name>
    <name type="common">Barrett's horny sponge</name>
    <dbReference type="NCBI Taxonomy" id="519541"/>
    <lineage>
        <taxon>Eukaryota</taxon>
        <taxon>Metazoa</taxon>
        <taxon>Porifera</taxon>
        <taxon>Demospongiae</taxon>
        <taxon>Heteroscleromorpha</taxon>
        <taxon>Tetractinellida</taxon>
        <taxon>Astrophorina</taxon>
        <taxon>Geodiidae</taxon>
        <taxon>Geodia</taxon>
    </lineage>
</organism>
<feature type="domain" description="Peptidase S54 rhomboid" evidence="10">
    <location>
        <begin position="146"/>
        <end position="291"/>
    </location>
</feature>
<evidence type="ECO:0000256" key="4">
    <source>
        <dbReference type="ARBA" id="ARBA00013039"/>
    </source>
</evidence>
<comment type="subcellular location">
    <subcellularLocation>
        <location evidence="2">Membrane</location>
        <topology evidence="2">Multi-pass membrane protein</topology>
    </subcellularLocation>
</comment>
<comment type="similarity">
    <text evidence="3">Belongs to the peptidase S54 family.</text>
</comment>
<feature type="transmembrane region" description="Helical" evidence="9">
    <location>
        <begin position="187"/>
        <end position="204"/>
    </location>
</feature>
<keyword evidence="8 9" id="KW-0472">Membrane</keyword>
<evidence type="ECO:0000313" key="12">
    <source>
        <dbReference type="Proteomes" id="UP001174909"/>
    </source>
</evidence>
<dbReference type="GO" id="GO:0004252">
    <property type="term" value="F:serine-type endopeptidase activity"/>
    <property type="evidence" value="ECO:0007669"/>
    <property type="project" value="InterPro"/>
</dbReference>
<evidence type="ECO:0000256" key="1">
    <source>
        <dbReference type="ARBA" id="ARBA00000156"/>
    </source>
</evidence>
<comment type="catalytic activity">
    <reaction evidence="1">
        <text>Cleaves type-1 transmembrane domains using a catalytic dyad composed of serine and histidine that are contributed by different transmembrane domains.</text>
        <dbReference type="EC" id="3.4.21.105"/>
    </reaction>
</comment>
<name>A0AA35WTP4_GEOBA</name>
<evidence type="ECO:0000256" key="8">
    <source>
        <dbReference type="ARBA" id="ARBA00023136"/>
    </source>
</evidence>
<dbReference type="PANTHER" id="PTHR43731">
    <property type="entry name" value="RHOMBOID PROTEASE"/>
    <property type="match status" value="1"/>
</dbReference>
<evidence type="ECO:0000256" key="7">
    <source>
        <dbReference type="ARBA" id="ARBA00022989"/>
    </source>
</evidence>
<evidence type="ECO:0000256" key="5">
    <source>
        <dbReference type="ARBA" id="ARBA00022692"/>
    </source>
</evidence>
<dbReference type="InterPro" id="IPR050925">
    <property type="entry name" value="Rhomboid_protease_S54"/>
</dbReference>
<comment type="caution">
    <text evidence="11">The sequence shown here is derived from an EMBL/GenBank/DDBJ whole genome shotgun (WGS) entry which is preliminary data.</text>
</comment>
<keyword evidence="5 9" id="KW-0812">Transmembrane</keyword>
<evidence type="ECO:0000256" key="2">
    <source>
        <dbReference type="ARBA" id="ARBA00004141"/>
    </source>
</evidence>
<evidence type="ECO:0000256" key="9">
    <source>
        <dbReference type="SAM" id="Phobius"/>
    </source>
</evidence>
<reference evidence="11" key="1">
    <citation type="submission" date="2023-03" db="EMBL/GenBank/DDBJ databases">
        <authorList>
            <person name="Steffen K."/>
            <person name="Cardenas P."/>
        </authorList>
    </citation>
    <scope>NUCLEOTIDE SEQUENCE</scope>
</reference>
<evidence type="ECO:0000256" key="6">
    <source>
        <dbReference type="ARBA" id="ARBA00022801"/>
    </source>
</evidence>
<dbReference type="EC" id="3.4.21.105" evidence="4"/>
<keyword evidence="12" id="KW-1185">Reference proteome</keyword>